<feature type="transmembrane region" description="Helical" evidence="7">
    <location>
        <begin position="326"/>
        <end position="349"/>
    </location>
</feature>
<sequence>MSGGSTNLVGTGTPAPEVRPLRKNREFRLLWTGVGISLLGSRAGAVGYGLLLLRQTGSAAQAGLVASAALLPSLLVQLPAGVLVDRWDRRTLMIGCDVGRVLALVSVLVAVATGHIWPAHLAAVAFAEGSLALVHQLAERGAVRNVVAAEHLGAAFAQNEARGRAAGLLGGPLGTVLFTVDRWWPFLFAALSYVLSLAALLAIRTDFQERRGAAEARTIRTELAQGVEWLWRQRFLRIALATVAGSNVLFQVLILTVPFILLEEHGRSPGTVGVVLAVSGVGGMLGALSARWWMPKLSLRAVLIGSTALWTALMPCMAFAHDPLALGALFAVMNYVGGVLNVLAAVYQIRITPDALQGRAGATAGLLVSGASALGALLGGFLLDAWGSQRVSLAVGLAMAAITAAAAAAPSVRSATYGAATD</sequence>
<reference evidence="9 10" key="1">
    <citation type="submission" date="2020-08" db="EMBL/GenBank/DDBJ databases">
        <title>Genomic Encyclopedia of Type Strains, Phase III (KMG-III): the genomes of soil and plant-associated and newly described type strains.</title>
        <authorList>
            <person name="Whitman W."/>
        </authorList>
    </citation>
    <scope>NUCLEOTIDE SEQUENCE [LARGE SCALE GENOMIC DNA]</scope>
    <source>
        <strain evidence="9 10">CECT 3266</strain>
    </source>
</reference>
<feature type="transmembrane region" description="Helical" evidence="7">
    <location>
        <begin position="101"/>
        <end position="127"/>
    </location>
</feature>
<accession>A0A7W7PMY1</accession>
<evidence type="ECO:0000313" key="10">
    <source>
        <dbReference type="Proteomes" id="UP000556084"/>
    </source>
</evidence>
<dbReference type="PROSITE" id="PS50850">
    <property type="entry name" value="MFS"/>
    <property type="match status" value="1"/>
</dbReference>
<keyword evidence="3" id="KW-1003">Cell membrane</keyword>
<dbReference type="PANTHER" id="PTHR23513">
    <property type="entry name" value="INTEGRAL MEMBRANE EFFLUX PROTEIN-RELATED"/>
    <property type="match status" value="1"/>
</dbReference>
<evidence type="ECO:0000256" key="4">
    <source>
        <dbReference type="ARBA" id="ARBA00022692"/>
    </source>
</evidence>
<dbReference type="PANTHER" id="PTHR23513:SF6">
    <property type="entry name" value="MAJOR FACILITATOR SUPERFAMILY ASSOCIATED DOMAIN-CONTAINING PROTEIN"/>
    <property type="match status" value="1"/>
</dbReference>
<dbReference type="EMBL" id="JACHJH010000010">
    <property type="protein sequence ID" value="MBB4895849.1"/>
    <property type="molecule type" value="Genomic_DNA"/>
</dbReference>
<feature type="transmembrane region" description="Helical" evidence="7">
    <location>
        <begin position="29"/>
        <end position="53"/>
    </location>
</feature>
<gene>
    <name evidence="9" type="ORF">FHS39_004930</name>
</gene>
<feature type="transmembrane region" description="Helical" evidence="7">
    <location>
        <begin position="389"/>
        <end position="409"/>
    </location>
</feature>
<keyword evidence="2" id="KW-0813">Transport</keyword>
<evidence type="ECO:0000313" key="9">
    <source>
        <dbReference type="EMBL" id="MBB4895849.1"/>
    </source>
</evidence>
<dbReference type="Proteomes" id="UP000556084">
    <property type="component" value="Unassembled WGS sequence"/>
</dbReference>
<evidence type="ECO:0000256" key="6">
    <source>
        <dbReference type="ARBA" id="ARBA00023136"/>
    </source>
</evidence>
<evidence type="ECO:0000256" key="1">
    <source>
        <dbReference type="ARBA" id="ARBA00004651"/>
    </source>
</evidence>
<dbReference type="Pfam" id="PF05977">
    <property type="entry name" value="MFS_3"/>
    <property type="match status" value="1"/>
</dbReference>
<protein>
    <submittedName>
        <fullName evidence="9">MFS family permease</fullName>
    </submittedName>
</protein>
<keyword evidence="4 7" id="KW-0812">Transmembrane</keyword>
<evidence type="ECO:0000256" key="3">
    <source>
        <dbReference type="ARBA" id="ARBA00022475"/>
    </source>
</evidence>
<dbReference type="InterPro" id="IPR010290">
    <property type="entry name" value="TM_effector"/>
</dbReference>
<feature type="domain" description="Major facilitator superfamily (MFS) profile" evidence="8">
    <location>
        <begin position="1"/>
        <end position="413"/>
    </location>
</feature>
<dbReference type="CDD" id="cd06173">
    <property type="entry name" value="MFS_MefA_like"/>
    <property type="match status" value="1"/>
</dbReference>
<dbReference type="AlphaFoldDB" id="A0A7W7PMY1"/>
<dbReference type="InterPro" id="IPR036259">
    <property type="entry name" value="MFS_trans_sf"/>
</dbReference>
<feature type="transmembrane region" description="Helical" evidence="7">
    <location>
        <begin position="301"/>
        <end position="320"/>
    </location>
</feature>
<organism evidence="9 10">
    <name type="scientific">Streptomyces olivoverticillatus</name>
    <dbReference type="NCBI Taxonomy" id="66427"/>
    <lineage>
        <taxon>Bacteria</taxon>
        <taxon>Bacillati</taxon>
        <taxon>Actinomycetota</taxon>
        <taxon>Actinomycetes</taxon>
        <taxon>Kitasatosporales</taxon>
        <taxon>Streptomycetaceae</taxon>
        <taxon>Streptomyces</taxon>
    </lineage>
</organism>
<dbReference type="GO" id="GO:0005886">
    <property type="term" value="C:plasma membrane"/>
    <property type="evidence" value="ECO:0007669"/>
    <property type="project" value="UniProtKB-SubCell"/>
</dbReference>
<dbReference type="RefSeq" id="WP_343069724.1">
    <property type="nucleotide sequence ID" value="NZ_JACHJH010000010.1"/>
</dbReference>
<dbReference type="GO" id="GO:0022857">
    <property type="term" value="F:transmembrane transporter activity"/>
    <property type="evidence" value="ECO:0007669"/>
    <property type="project" value="InterPro"/>
</dbReference>
<comment type="caution">
    <text evidence="9">The sequence shown here is derived from an EMBL/GenBank/DDBJ whole genome shotgun (WGS) entry which is preliminary data.</text>
</comment>
<keyword evidence="6 7" id="KW-0472">Membrane</keyword>
<name>A0A7W7PMY1_9ACTN</name>
<dbReference type="InterPro" id="IPR020846">
    <property type="entry name" value="MFS_dom"/>
</dbReference>
<feature type="transmembrane region" description="Helical" evidence="7">
    <location>
        <begin position="183"/>
        <end position="203"/>
    </location>
</feature>
<evidence type="ECO:0000256" key="5">
    <source>
        <dbReference type="ARBA" id="ARBA00022989"/>
    </source>
</evidence>
<keyword evidence="5 7" id="KW-1133">Transmembrane helix</keyword>
<feature type="transmembrane region" description="Helical" evidence="7">
    <location>
        <begin position="59"/>
        <end position="80"/>
    </location>
</feature>
<keyword evidence="10" id="KW-1185">Reference proteome</keyword>
<evidence type="ECO:0000256" key="2">
    <source>
        <dbReference type="ARBA" id="ARBA00022448"/>
    </source>
</evidence>
<comment type="subcellular location">
    <subcellularLocation>
        <location evidence="1">Cell membrane</location>
        <topology evidence="1">Multi-pass membrane protein</topology>
    </subcellularLocation>
</comment>
<evidence type="ECO:0000259" key="8">
    <source>
        <dbReference type="PROSITE" id="PS50850"/>
    </source>
</evidence>
<proteinExistence type="predicted"/>
<feature type="transmembrane region" description="Helical" evidence="7">
    <location>
        <begin position="273"/>
        <end position="294"/>
    </location>
</feature>
<feature type="transmembrane region" description="Helical" evidence="7">
    <location>
        <begin position="361"/>
        <end position="383"/>
    </location>
</feature>
<dbReference type="SUPFAM" id="SSF103473">
    <property type="entry name" value="MFS general substrate transporter"/>
    <property type="match status" value="1"/>
</dbReference>
<evidence type="ECO:0000256" key="7">
    <source>
        <dbReference type="SAM" id="Phobius"/>
    </source>
</evidence>
<feature type="transmembrane region" description="Helical" evidence="7">
    <location>
        <begin position="238"/>
        <end position="261"/>
    </location>
</feature>
<dbReference type="Gene3D" id="1.20.1250.20">
    <property type="entry name" value="MFS general substrate transporter like domains"/>
    <property type="match status" value="1"/>
</dbReference>